<organism evidence="1 2">
    <name type="scientific">Mycobacterium tuberculosis</name>
    <dbReference type="NCBI Taxonomy" id="1773"/>
    <lineage>
        <taxon>Bacteria</taxon>
        <taxon>Bacillati</taxon>
        <taxon>Actinomycetota</taxon>
        <taxon>Actinomycetes</taxon>
        <taxon>Mycobacteriales</taxon>
        <taxon>Mycobacteriaceae</taxon>
        <taxon>Mycobacterium</taxon>
        <taxon>Mycobacterium tuberculosis complex</taxon>
    </lineage>
</organism>
<dbReference type="EMBL" id="CSBK01000845">
    <property type="protein sequence ID" value="COX99580.1"/>
    <property type="molecule type" value="Genomic_DNA"/>
</dbReference>
<dbReference type="Proteomes" id="UP000039021">
    <property type="component" value="Unassembled WGS sequence"/>
</dbReference>
<accession>A0A916LAQ9</accession>
<sequence length="82" mass="8699">MLLRHSQLPLVGGAIAVDIGDRGKLVGTVQRLGDRLQPGQHIREVIGNQPFVAVGVQDDHRVQAVAGGTPLVLLDVPGRHGR</sequence>
<protein>
    <submittedName>
        <fullName evidence="1">Uncharacterized protein</fullName>
    </submittedName>
</protein>
<evidence type="ECO:0000313" key="2">
    <source>
        <dbReference type="Proteomes" id="UP000039021"/>
    </source>
</evidence>
<evidence type="ECO:0000313" key="1">
    <source>
        <dbReference type="EMBL" id="COX99580.1"/>
    </source>
</evidence>
<reference evidence="2" key="1">
    <citation type="submission" date="2015-03" db="EMBL/GenBank/DDBJ databases">
        <authorList>
            <consortium name="Pathogen Informatics"/>
        </authorList>
    </citation>
    <scope>NUCLEOTIDE SEQUENCE [LARGE SCALE GENOMIC DNA]</scope>
    <source>
        <strain evidence="2">N09902308</strain>
    </source>
</reference>
<name>A0A916LAQ9_MYCTX</name>
<gene>
    <name evidence="1" type="ORF">ERS007739_01985</name>
</gene>
<proteinExistence type="predicted"/>
<dbReference type="AlphaFoldDB" id="A0A916LAQ9"/>
<comment type="caution">
    <text evidence="1">The sequence shown here is derived from an EMBL/GenBank/DDBJ whole genome shotgun (WGS) entry which is preliminary data.</text>
</comment>